<organism evidence="2 3">
    <name type="scientific">Symbiodinium microadriaticum</name>
    <name type="common">Dinoflagellate</name>
    <name type="synonym">Zooxanthella microadriatica</name>
    <dbReference type="NCBI Taxonomy" id="2951"/>
    <lineage>
        <taxon>Eukaryota</taxon>
        <taxon>Sar</taxon>
        <taxon>Alveolata</taxon>
        <taxon>Dinophyceae</taxon>
        <taxon>Suessiales</taxon>
        <taxon>Symbiodiniaceae</taxon>
        <taxon>Symbiodinium</taxon>
    </lineage>
</organism>
<keyword evidence="3" id="KW-1185">Reference proteome</keyword>
<sequence>MRGAMFTQLRNKAADDSHDPPVHQDAGYQAPLSRCTGPGGILSNASMFGISSALLRHVVQEALNAPVSIEEYLSHVQGLSSFGFKPCRACSAGYSPATCGLQ</sequence>
<feature type="region of interest" description="Disordered" evidence="1">
    <location>
        <begin position="1"/>
        <end position="29"/>
    </location>
</feature>
<gene>
    <name evidence="2" type="ORF">AK812_SmicGene39513</name>
</gene>
<protein>
    <submittedName>
        <fullName evidence="2">Uncharacterized protein</fullName>
    </submittedName>
</protein>
<dbReference type="AlphaFoldDB" id="A0A1Q9CB16"/>
<feature type="compositionally biased region" description="Basic and acidic residues" evidence="1">
    <location>
        <begin position="12"/>
        <end position="22"/>
    </location>
</feature>
<name>A0A1Q9CB16_SYMMI</name>
<accession>A0A1Q9CB16</accession>
<dbReference type="Proteomes" id="UP000186817">
    <property type="component" value="Unassembled WGS sequence"/>
</dbReference>
<dbReference type="OrthoDB" id="10300449at2759"/>
<reference evidence="2 3" key="1">
    <citation type="submission" date="2016-02" db="EMBL/GenBank/DDBJ databases">
        <title>Genome analysis of coral dinoflagellate symbionts highlights evolutionary adaptations to a symbiotic lifestyle.</title>
        <authorList>
            <person name="Aranda M."/>
            <person name="Li Y."/>
            <person name="Liew Y.J."/>
            <person name="Baumgarten S."/>
            <person name="Simakov O."/>
            <person name="Wilson M."/>
            <person name="Piel J."/>
            <person name="Ashoor H."/>
            <person name="Bougouffa S."/>
            <person name="Bajic V.B."/>
            <person name="Ryu T."/>
            <person name="Ravasi T."/>
            <person name="Bayer T."/>
            <person name="Micklem G."/>
            <person name="Kim H."/>
            <person name="Bhak J."/>
            <person name="Lajeunesse T.C."/>
            <person name="Voolstra C.R."/>
        </authorList>
    </citation>
    <scope>NUCLEOTIDE SEQUENCE [LARGE SCALE GENOMIC DNA]</scope>
    <source>
        <strain evidence="2 3">CCMP2467</strain>
    </source>
</reference>
<comment type="caution">
    <text evidence="2">The sequence shown here is derived from an EMBL/GenBank/DDBJ whole genome shotgun (WGS) entry which is preliminary data.</text>
</comment>
<proteinExistence type="predicted"/>
<evidence type="ECO:0000313" key="2">
    <source>
        <dbReference type="EMBL" id="OLP80116.1"/>
    </source>
</evidence>
<dbReference type="EMBL" id="LSRX01001414">
    <property type="protein sequence ID" value="OLP80116.1"/>
    <property type="molecule type" value="Genomic_DNA"/>
</dbReference>
<evidence type="ECO:0000313" key="3">
    <source>
        <dbReference type="Proteomes" id="UP000186817"/>
    </source>
</evidence>
<evidence type="ECO:0000256" key="1">
    <source>
        <dbReference type="SAM" id="MobiDB-lite"/>
    </source>
</evidence>